<name>A0A7Z8NQA9_9CELL</name>
<dbReference type="AlphaFoldDB" id="A0A7Z8NQA9"/>
<feature type="region of interest" description="Disordered" evidence="1">
    <location>
        <begin position="410"/>
        <end position="434"/>
    </location>
</feature>
<dbReference type="OrthoDB" id="9776021at2"/>
<proteinExistence type="predicted"/>
<sequence>MTADVFGTRALRERVLGTWRADPARLREDANTEEDHARGYYRDRVVVELAQNAADAAVRAGTAGRLLLRLTTLDAVDDAAEDAGTRSGPGPLVLVAANTGAPLDPAGVASMAAMRASATRDWPGPGGGATPGPGLVGRFGVGFAAVRAVADEVRVRSTSGAVRFSLDDTRGELALAAADEPRLAEEVARREGSLPALRLPREDAGRPPEGYDTAVVLTLRDEVAADDVRAMLAEVGDPLLLALPGLTEVVVEDDLAGHRRRVAEVDRRWRRRTVEGELDPARLADRPVEERSRRRWRVTWALPAGEVGGTGPRWDRVLHAPTPTDDALDLPALLVATVPLDPTRRHAARGRATDALLDVAAEAYALLAADLAADGADALRLVPRGLPASDLDAALRGRLVEALARTPLLPPAGAADPVTDHPGTDHPRPADPGALVEPQRAVALAGPSAPELTSALAPWFAGLVVLPDGGLGAARTLGVEVREAADVVEELPAASGLPPERWRALYAALAPAVGDPLVREALAALPVPLADGRVVRGARGLLLPVAGALDAAGPVAAALAVLGRWGVRLVHPGAAHEVLERLGAAPADPASLLAHPGVRQAVLDQAGEDDVDAAEQISDAVLALVRAAVADGTVPTPAAPGHSTPGDPTPGGPAPVPVERAVLGLLTLRAADGEPAPAHGLVLPGSRAARLLDPRVLAPVAADAVERWGADALAAAGVRADLVPLVLTDVAASADDLAPADDDADLVTDALDGWDAWLAEVAAAVGEGETLPEVLAVADLDAADPSAWPELLARLAEPGPLRRALLDEVRVPGGGAAPGYTAWWLRHRSGLPLATPFAVAGAEPAVARLLPPAPEEVAALDPAAQVALGGVASLGAVPPGAWNLLLRAAAPVGGRVDLDLAAAVWSAWAGLAAAEPDAAPDVDVLPALIAPDRVALVHAEDVAVAPAPMWWQRADVAAMVPVTGPVDPEDLADALGVPLAGDLADGLVDEGDGDDAGSLAATPEAVAALLPGAPDTWIEHESLRVDGVPVDWWVDGTGPDAIVHATHLAGLARGLAQACGAWRLRHAVELVLVEPGRAAELAVERVADDGGMMDGR</sequence>
<keyword evidence="2" id="KW-0067">ATP-binding</keyword>
<protein>
    <submittedName>
        <fullName evidence="2">ATP-binding protein</fullName>
    </submittedName>
</protein>
<dbReference type="EMBL" id="SZYE01000050">
    <property type="protein sequence ID" value="TKR23989.1"/>
    <property type="molecule type" value="Genomic_DNA"/>
</dbReference>
<evidence type="ECO:0000256" key="1">
    <source>
        <dbReference type="SAM" id="MobiDB-lite"/>
    </source>
</evidence>
<feature type="region of interest" description="Disordered" evidence="1">
    <location>
        <begin position="634"/>
        <end position="654"/>
    </location>
</feature>
<dbReference type="InterPro" id="IPR036890">
    <property type="entry name" value="HATPase_C_sf"/>
</dbReference>
<feature type="compositionally biased region" description="Basic and acidic residues" evidence="1">
    <location>
        <begin position="418"/>
        <end position="429"/>
    </location>
</feature>
<evidence type="ECO:0000313" key="2">
    <source>
        <dbReference type="EMBL" id="TKR23989.1"/>
    </source>
</evidence>
<evidence type="ECO:0000313" key="3">
    <source>
        <dbReference type="Proteomes" id="UP000308121"/>
    </source>
</evidence>
<dbReference type="GO" id="GO:0005524">
    <property type="term" value="F:ATP binding"/>
    <property type="evidence" value="ECO:0007669"/>
    <property type="project" value="UniProtKB-KW"/>
</dbReference>
<accession>A0A7Z8NQA9</accession>
<dbReference type="Proteomes" id="UP000308121">
    <property type="component" value="Unassembled WGS sequence"/>
</dbReference>
<dbReference type="RefSeq" id="WP_154729245.1">
    <property type="nucleotide sequence ID" value="NZ_SZYE01000050.1"/>
</dbReference>
<dbReference type="SUPFAM" id="SSF55874">
    <property type="entry name" value="ATPase domain of HSP90 chaperone/DNA topoisomerase II/histidine kinase"/>
    <property type="match status" value="1"/>
</dbReference>
<keyword evidence="2" id="KW-0547">Nucleotide-binding</keyword>
<reference evidence="2 3" key="1">
    <citation type="submission" date="2019-05" db="EMBL/GenBank/DDBJ databases">
        <title>Genome sequence of Cellulomonas hominis strain CS1.</title>
        <authorList>
            <person name="Belmont J."/>
            <person name="Maclea K.S."/>
        </authorList>
    </citation>
    <scope>NUCLEOTIDE SEQUENCE [LARGE SCALE GENOMIC DNA]</scope>
    <source>
        <strain evidence="2 3">CS1</strain>
    </source>
</reference>
<organism evidence="2 3">
    <name type="scientific">Cellulomonas hominis</name>
    <dbReference type="NCBI Taxonomy" id="156981"/>
    <lineage>
        <taxon>Bacteria</taxon>
        <taxon>Bacillati</taxon>
        <taxon>Actinomycetota</taxon>
        <taxon>Actinomycetes</taxon>
        <taxon>Micrococcales</taxon>
        <taxon>Cellulomonadaceae</taxon>
        <taxon>Cellulomonas</taxon>
    </lineage>
</organism>
<comment type="caution">
    <text evidence="2">The sequence shown here is derived from an EMBL/GenBank/DDBJ whole genome shotgun (WGS) entry which is preliminary data.</text>
</comment>
<gene>
    <name evidence="2" type="ORF">FA014_08405</name>
</gene>